<evidence type="ECO:0000256" key="1">
    <source>
        <dbReference type="SAM" id="MobiDB-lite"/>
    </source>
</evidence>
<evidence type="ECO:0000313" key="3">
    <source>
        <dbReference type="Proteomes" id="UP000489600"/>
    </source>
</evidence>
<accession>A0A565CPG3</accession>
<dbReference type="EMBL" id="CABITT030000008">
    <property type="protein sequence ID" value="VVB15502.1"/>
    <property type="molecule type" value="Genomic_DNA"/>
</dbReference>
<protein>
    <submittedName>
        <fullName evidence="2">Uncharacterized protein</fullName>
    </submittedName>
</protein>
<gene>
    <name evidence="2" type="ORF">ANE_LOCUS25946</name>
</gene>
<dbReference type="AlphaFoldDB" id="A0A565CPG3"/>
<keyword evidence="3" id="KW-1185">Reference proteome</keyword>
<comment type="caution">
    <text evidence="2">The sequence shown here is derived from an EMBL/GenBank/DDBJ whole genome shotgun (WGS) entry which is preliminary data.</text>
</comment>
<name>A0A565CPG3_9BRAS</name>
<reference evidence="2" key="1">
    <citation type="submission" date="2019-07" db="EMBL/GenBank/DDBJ databases">
        <authorList>
            <person name="Dittberner H."/>
        </authorList>
    </citation>
    <scope>NUCLEOTIDE SEQUENCE [LARGE SCALE GENOMIC DNA]</scope>
</reference>
<dbReference type="Proteomes" id="UP000489600">
    <property type="component" value="Unassembled WGS sequence"/>
</dbReference>
<feature type="region of interest" description="Disordered" evidence="1">
    <location>
        <begin position="32"/>
        <end position="57"/>
    </location>
</feature>
<evidence type="ECO:0000313" key="2">
    <source>
        <dbReference type="EMBL" id="VVB15502.1"/>
    </source>
</evidence>
<proteinExistence type="predicted"/>
<sequence>MGKISCDDELIQPFVAQTIFKPPIIGSVHEEVKEKDEGSDDVDSESSQVSKKARVAV</sequence>
<organism evidence="2 3">
    <name type="scientific">Arabis nemorensis</name>
    <dbReference type="NCBI Taxonomy" id="586526"/>
    <lineage>
        <taxon>Eukaryota</taxon>
        <taxon>Viridiplantae</taxon>
        <taxon>Streptophyta</taxon>
        <taxon>Embryophyta</taxon>
        <taxon>Tracheophyta</taxon>
        <taxon>Spermatophyta</taxon>
        <taxon>Magnoliopsida</taxon>
        <taxon>eudicotyledons</taxon>
        <taxon>Gunneridae</taxon>
        <taxon>Pentapetalae</taxon>
        <taxon>rosids</taxon>
        <taxon>malvids</taxon>
        <taxon>Brassicales</taxon>
        <taxon>Brassicaceae</taxon>
        <taxon>Arabideae</taxon>
        <taxon>Arabis</taxon>
    </lineage>
</organism>